<evidence type="ECO:0000256" key="7">
    <source>
        <dbReference type="ARBA" id="ARBA00022801"/>
    </source>
</evidence>
<sequence>MAGFAACASFGGPLSALARPHHHAGHAKAAAAGASAAPAAPVGTPANTPIGPFDTVARWAYIVDFDTGAVLLDKAADERMAPSSLTKMMTAYIVFGMLATGRLRLDQALPVSEKAWRTQGSKMFVPLGESVAVQDLIQGMVIQSGNDACVVLAEGIAGSEERFVAMMNEEAPKIGLNNSHFMNVTGLPAEGHYMSAHDVATVAMHLIRDFPQYYHFFGETEFLFNKIKQGNRNVLVDKGLADGLKTGHTDAGGFGLCASSNRNGNRVIVVINGTASSNERAHEGERLMAWAFANFENATLFRKGQVVDHAPVWMGERKAVPLVAGSDIVMTMPVGWQQRSHIAVDYASPVIAPVVAGQSCGAIVISAPGMADIRVALQAGASVAKLGLIGRAMARLGHGPAN</sequence>
<dbReference type="PRINTS" id="PR00725">
    <property type="entry name" value="DADACBPTASE1"/>
</dbReference>
<dbReference type="InterPro" id="IPR018044">
    <property type="entry name" value="Peptidase_S11"/>
</dbReference>
<comment type="similarity">
    <text evidence="2 12">Belongs to the peptidase S11 family.</text>
</comment>
<evidence type="ECO:0000256" key="1">
    <source>
        <dbReference type="ARBA" id="ARBA00004752"/>
    </source>
</evidence>
<evidence type="ECO:0000256" key="9">
    <source>
        <dbReference type="ARBA" id="ARBA00022984"/>
    </source>
</evidence>
<evidence type="ECO:0000256" key="6">
    <source>
        <dbReference type="ARBA" id="ARBA00022729"/>
    </source>
</evidence>
<gene>
    <name evidence="14" type="ORF">NBRC3257_0052</name>
</gene>
<evidence type="ECO:0000256" key="8">
    <source>
        <dbReference type="ARBA" id="ARBA00022960"/>
    </source>
</evidence>
<evidence type="ECO:0000313" key="15">
    <source>
        <dbReference type="Proteomes" id="UP000018209"/>
    </source>
</evidence>
<reference evidence="14 15" key="1">
    <citation type="submission" date="2013-08" db="EMBL/GenBank/DDBJ databases">
        <title>Gluconobacter thailandicus NBRC 3257 whole genome sequence.</title>
        <authorList>
            <person name="Matsutani M."/>
            <person name="Yakushi T."/>
            <person name="Matsushita K."/>
        </authorList>
    </citation>
    <scope>NUCLEOTIDE SEQUENCE [LARGE SCALE GENOMIC DNA]</scope>
    <source>
        <strain evidence="14 15">NBRC 3257</strain>
    </source>
</reference>
<feature type="domain" description="Peptidase S11 D-Ala-D-Ala carboxypeptidase A C-terminal" evidence="13">
    <location>
        <begin position="295"/>
        <end position="385"/>
    </location>
</feature>
<dbReference type="PANTHER" id="PTHR21581">
    <property type="entry name" value="D-ALANYL-D-ALANINE CARBOXYPEPTIDASE"/>
    <property type="match status" value="1"/>
</dbReference>
<evidence type="ECO:0000256" key="11">
    <source>
        <dbReference type="ARBA" id="ARBA00034000"/>
    </source>
</evidence>
<evidence type="ECO:0000313" key="14">
    <source>
        <dbReference type="EMBL" id="GAD25053.1"/>
    </source>
</evidence>
<comment type="pathway">
    <text evidence="1">Cell wall biogenesis; peptidoglycan biosynthesis.</text>
</comment>
<keyword evidence="4 14" id="KW-0121">Carboxypeptidase</keyword>
<comment type="caution">
    <text evidence="14">The sequence shown here is derived from an EMBL/GenBank/DDBJ whole genome shotgun (WGS) entry which is preliminary data.</text>
</comment>
<dbReference type="InterPro" id="IPR001967">
    <property type="entry name" value="Peptidase_S11_N"/>
</dbReference>
<comment type="catalytic activity">
    <reaction evidence="11">
        <text>Preferential cleavage: (Ac)2-L-Lys-D-Ala-|-D-Ala. Also transpeptidation of peptidyl-alanyl moieties that are N-acyl substituents of D-alanine.</text>
        <dbReference type="EC" id="3.4.16.4"/>
    </reaction>
</comment>
<dbReference type="SMART" id="SM00936">
    <property type="entry name" value="PBP5_C"/>
    <property type="match status" value="1"/>
</dbReference>
<dbReference type="InterPro" id="IPR012338">
    <property type="entry name" value="Beta-lactam/transpept-like"/>
</dbReference>
<evidence type="ECO:0000256" key="2">
    <source>
        <dbReference type="ARBA" id="ARBA00007164"/>
    </source>
</evidence>
<dbReference type="EC" id="3.4.16.4" evidence="3"/>
<proteinExistence type="inferred from homology"/>
<evidence type="ECO:0000256" key="3">
    <source>
        <dbReference type="ARBA" id="ARBA00012448"/>
    </source>
</evidence>
<name>A0ABQ0IU88_GLUTH</name>
<dbReference type="Gene3D" id="3.40.710.10">
    <property type="entry name" value="DD-peptidase/beta-lactamase superfamily"/>
    <property type="match status" value="1"/>
</dbReference>
<protein>
    <recommendedName>
        <fullName evidence="3">serine-type D-Ala-D-Ala carboxypeptidase</fullName>
        <ecNumber evidence="3">3.4.16.4</ecNumber>
    </recommendedName>
</protein>
<evidence type="ECO:0000256" key="4">
    <source>
        <dbReference type="ARBA" id="ARBA00022645"/>
    </source>
</evidence>
<evidence type="ECO:0000256" key="12">
    <source>
        <dbReference type="RuleBase" id="RU004016"/>
    </source>
</evidence>
<keyword evidence="5" id="KW-0645">Protease</keyword>
<dbReference type="GO" id="GO:0004180">
    <property type="term" value="F:carboxypeptidase activity"/>
    <property type="evidence" value="ECO:0007669"/>
    <property type="project" value="UniProtKB-KW"/>
</dbReference>
<dbReference type="InterPro" id="IPR012907">
    <property type="entry name" value="Peptidase_S11_C"/>
</dbReference>
<keyword evidence="10" id="KW-0961">Cell wall biogenesis/degradation</keyword>
<keyword evidence="6" id="KW-0732">Signal</keyword>
<keyword evidence="7" id="KW-0378">Hydrolase</keyword>
<evidence type="ECO:0000256" key="5">
    <source>
        <dbReference type="ARBA" id="ARBA00022670"/>
    </source>
</evidence>
<dbReference type="Pfam" id="PF07943">
    <property type="entry name" value="PBP5_C"/>
    <property type="match status" value="1"/>
</dbReference>
<dbReference type="InterPro" id="IPR037167">
    <property type="entry name" value="Peptidase_S11_C_sf"/>
</dbReference>
<dbReference type="Gene3D" id="2.60.410.10">
    <property type="entry name" value="D-Ala-D-Ala carboxypeptidase, C-terminal domain"/>
    <property type="match status" value="1"/>
</dbReference>
<keyword evidence="15" id="KW-1185">Reference proteome</keyword>
<accession>A0ABQ0IU88</accession>
<evidence type="ECO:0000259" key="13">
    <source>
        <dbReference type="SMART" id="SM00936"/>
    </source>
</evidence>
<evidence type="ECO:0000256" key="10">
    <source>
        <dbReference type="ARBA" id="ARBA00023316"/>
    </source>
</evidence>
<keyword evidence="8" id="KW-0133">Cell shape</keyword>
<dbReference type="SUPFAM" id="SSF56601">
    <property type="entry name" value="beta-lactamase/transpeptidase-like"/>
    <property type="match status" value="1"/>
</dbReference>
<dbReference type="Proteomes" id="UP000018209">
    <property type="component" value="Unassembled WGS sequence"/>
</dbReference>
<dbReference type="Pfam" id="PF00768">
    <property type="entry name" value="Peptidase_S11"/>
    <property type="match status" value="1"/>
</dbReference>
<dbReference type="EMBL" id="BASM01000001">
    <property type="protein sequence ID" value="GAD25053.1"/>
    <property type="molecule type" value="Genomic_DNA"/>
</dbReference>
<keyword evidence="9" id="KW-0573">Peptidoglycan synthesis</keyword>
<organism evidence="14 15">
    <name type="scientific">Gluconobacter thailandicus NBRC 3257</name>
    <dbReference type="NCBI Taxonomy" id="1381097"/>
    <lineage>
        <taxon>Bacteria</taxon>
        <taxon>Pseudomonadati</taxon>
        <taxon>Pseudomonadota</taxon>
        <taxon>Alphaproteobacteria</taxon>
        <taxon>Acetobacterales</taxon>
        <taxon>Acetobacteraceae</taxon>
        <taxon>Gluconobacter</taxon>
    </lineage>
</organism>
<dbReference type="PANTHER" id="PTHR21581:SF6">
    <property type="entry name" value="TRAFFICKING PROTEIN PARTICLE COMPLEX SUBUNIT 12"/>
    <property type="match status" value="1"/>
</dbReference>